<dbReference type="Proteomes" id="UP000315112">
    <property type="component" value="Unassembled WGS sequence"/>
</dbReference>
<gene>
    <name evidence="2" type="ORF">GO485_12670</name>
    <name evidence="3" type="ORF">IP92_02134</name>
</gene>
<sequence>MNRSPTTRRSALRALAAMPALALLTAGLPALAAAPLRAVFQATEADPKKWQMVFNNLRNARAELPDAVLELVVFGPAIEMLRTQSDMAPRLREAIAAGVRVQACRNSMQGFGVAEADLVPGTTIVPSGVAHVIRRQAEGYAYVRP</sequence>
<evidence type="ECO:0000313" key="5">
    <source>
        <dbReference type="Proteomes" id="UP000437862"/>
    </source>
</evidence>
<dbReference type="PROSITE" id="PS51318">
    <property type="entry name" value="TAT"/>
    <property type="match status" value="1"/>
</dbReference>
<dbReference type="PANTHER" id="PTHR37691:SF1">
    <property type="entry name" value="BLR3518 PROTEIN"/>
    <property type="match status" value="1"/>
</dbReference>
<dbReference type="InterPro" id="IPR003787">
    <property type="entry name" value="Sulphur_relay_DsrE/F-like"/>
</dbReference>
<dbReference type="Pfam" id="PF02635">
    <property type="entry name" value="DsrE"/>
    <property type="match status" value="1"/>
</dbReference>
<accession>A0A562PWB1</accession>
<reference evidence="3" key="2">
    <citation type="submission" date="2019-07" db="EMBL/GenBank/DDBJ databases">
        <authorList>
            <person name="Whitman W."/>
            <person name="Huntemann M."/>
            <person name="Clum A."/>
            <person name="Pillay M."/>
            <person name="Palaniappan K."/>
            <person name="Varghese N."/>
            <person name="Mikhailova N."/>
            <person name="Stamatis D."/>
            <person name="Reddy T."/>
            <person name="Daum C."/>
            <person name="Shapiro N."/>
            <person name="Ivanova N."/>
            <person name="Kyrpides N."/>
            <person name="Woyke T."/>
        </authorList>
    </citation>
    <scope>NUCLEOTIDE SEQUENCE</scope>
    <source>
        <strain evidence="3">CGMCC 1.10685</strain>
    </source>
</reference>
<evidence type="ECO:0000313" key="4">
    <source>
        <dbReference type="Proteomes" id="UP000315112"/>
    </source>
</evidence>
<dbReference type="Gene3D" id="3.40.1260.10">
    <property type="entry name" value="DsrEFH-like"/>
    <property type="match status" value="1"/>
</dbReference>
<evidence type="ECO:0000256" key="1">
    <source>
        <dbReference type="SAM" id="SignalP"/>
    </source>
</evidence>
<dbReference type="SUPFAM" id="SSF75169">
    <property type="entry name" value="DsrEFH-like"/>
    <property type="match status" value="1"/>
</dbReference>
<proteinExistence type="predicted"/>
<protein>
    <submittedName>
        <fullName evidence="3">Uncharacterized protein</fullName>
    </submittedName>
</protein>
<dbReference type="InterPro" id="IPR027396">
    <property type="entry name" value="DsrEFH-like"/>
</dbReference>
<feature type="chain" id="PRO_5044618002" evidence="1">
    <location>
        <begin position="33"/>
        <end position="145"/>
    </location>
</feature>
<dbReference type="InterPro" id="IPR006311">
    <property type="entry name" value="TAT_signal"/>
</dbReference>
<dbReference type="OrthoDB" id="5295901at2"/>
<dbReference type="EMBL" id="VLKW01000003">
    <property type="protein sequence ID" value="TWI48741.1"/>
    <property type="molecule type" value="Genomic_DNA"/>
</dbReference>
<organism evidence="3 4">
    <name type="scientific">Pseudoduganella flava</name>
    <dbReference type="NCBI Taxonomy" id="871742"/>
    <lineage>
        <taxon>Bacteria</taxon>
        <taxon>Pseudomonadati</taxon>
        <taxon>Pseudomonadota</taxon>
        <taxon>Betaproteobacteria</taxon>
        <taxon>Burkholderiales</taxon>
        <taxon>Oxalobacteraceae</taxon>
        <taxon>Telluria group</taxon>
        <taxon>Pseudoduganella</taxon>
    </lineage>
</organism>
<dbReference type="AlphaFoldDB" id="A0A562PWB1"/>
<dbReference type="PANTHER" id="PTHR37691">
    <property type="entry name" value="BLR3518 PROTEIN"/>
    <property type="match status" value="1"/>
</dbReference>
<reference evidence="3 4" key="1">
    <citation type="journal article" date="2015" name="Stand. Genomic Sci.">
        <title>Genomic Encyclopedia of Bacterial and Archaeal Type Strains, Phase III: the genomes of soil and plant-associated and newly described type strains.</title>
        <authorList>
            <person name="Whitman W.B."/>
            <person name="Woyke T."/>
            <person name="Klenk H.P."/>
            <person name="Zhou Y."/>
            <person name="Lilburn T.G."/>
            <person name="Beck B.J."/>
            <person name="De Vos P."/>
            <person name="Vandamme P."/>
            <person name="Eisen J.A."/>
            <person name="Garrity G."/>
            <person name="Hugenholtz P."/>
            <person name="Kyrpides N.C."/>
        </authorList>
    </citation>
    <scope>NUCLEOTIDE SEQUENCE [LARGE SCALE GENOMIC DNA]</scope>
    <source>
        <strain evidence="3 4">CGMCC 1.10685</strain>
    </source>
</reference>
<feature type="signal peptide" evidence="1">
    <location>
        <begin position="1"/>
        <end position="32"/>
    </location>
</feature>
<keyword evidence="5" id="KW-1185">Reference proteome</keyword>
<dbReference type="RefSeq" id="WP_145874510.1">
    <property type="nucleotide sequence ID" value="NZ_CP046904.1"/>
</dbReference>
<keyword evidence="1" id="KW-0732">Signal</keyword>
<reference evidence="2 5" key="3">
    <citation type="submission" date="2019-12" db="EMBL/GenBank/DDBJ databases">
        <title>Draft Genome Sequences of Six Type Strains of the Genus Massilia.</title>
        <authorList>
            <person name="Miess H."/>
            <person name="Frediansyah A."/>
            <person name="Goeker M."/>
            <person name="Gross H."/>
        </authorList>
    </citation>
    <scope>NUCLEOTIDE SEQUENCE [LARGE SCALE GENOMIC DNA]</scope>
    <source>
        <strain evidence="2 5">DSM 26639</strain>
    </source>
</reference>
<dbReference type="Proteomes" id="UP000437862">
    <property type="component" value="Chromosome"/>
</dbReference>
<evidence type="ECO:0000313" key="3">
    <source>
        <dbReference type="EMBL" id="TWI48741.1"/>
    </source>
</evidence>
<dbReference type="EMBL" id="CP046904">
    <property type="protein sequence ID" value="QGZ39820.1"/>
    <property type="molecule type" value="Genomic_DNA"/>
</dbReference>
<evidence type="ECO:0000313" key="2">
    <source>
        <dbReference type="EMBL" id="QGZ39820.1"/>
    </source>
</evidence>
<name>A0A562PWB1_9BURK</name>